<accession>A0A9D2E6E7</accession>
<organism evidence="1 2">
    <name type="scientific">Candidatus Bacteroides merdigallinarum</name>
    <dbReference type="NCBI Taxonomy" id="2838473"/>
    <lineage>
        <taxon>Bacteria</taxon>
        <taxon>Pseudomonadati</taxon>
        <taxon>Bacteroidota</taxon>
        <taxon>Bacteroidia</taxon>
        <taxon>Bacteroidales</taxon>
        <taxon>Bacteroidaceae</taxon>
        <taxon>Bacteroides</taxon>
    </lineage>
</organism>
<gene>
    <name evidence="1" type="ORF">H9814_00685</name>
</gene>
<dbReference type="AlphaFoldDB" id="A0A9D2E6E7"/>
<dbReference type="Proteomes" id="UP000824028">
    <property type="component" value="Unassembled WGS sequence"/>
</dbReference>
<protein>
    <submittedName>
        <fullName evidence="1">Uncharacterized protein</fullName>
    </submittedName>
</protein>
<evidence type="ECO:0000313" key="2">
    <source>
        <dbReference type="Proteomes" id="UP000824028"/>
    </source>
</evidence>
<reference evidence="1" key="1">
    <citation type="journal article" date="2021" name="PeerJ">
        <title>Extensive microbial diversity within the chicken gut microbiome revealed by metagenomics and culture.</title>
        <authorList>
            <person name="Gilroy R."/>
            <person name="Ravi A."/>
            <person name="Getino M."/>
            <person name="Pursley I."/>
            <person name="Horton D.L."/>
            <person name="Alikhan N.F."/>
            <person name="Baker D."/>
            <person name="Gharbi K."/>
            <person name="Hall N."/>
            <person name="Watson M."/>
            <person name="Adriaenssens E.M."/>
            <person name="Foster-Nyarko E."/>
            <person name="Jarju S."/>
            <person name="Secka A."/>
            <person name="Antonio M."/>
            <person name="Oren A."/>
            <person name="Chaudhuri R.R."/>
            <person name="La Ragione R."/>
            <person name="Hildebrand F."/>
            <person name="Pallen M.J."/>
        </authorList>
    </citation>
    <scope>NUCLEOTIDE SEQUENCE</scope>
    <source>
        <strain evidence="1">ChiHjej9B8-1298</strain>
    </source>
</reference>
<dbReference type="EMBL" id="DXBX01000005">
    <property type="protein sequence ID" value="HIZ32053.1"/>
    <property type="molecule type" value="Genomic_DNA"/>
</dbReference>
<comment type="caution">
    <text evidence="1">The sequence shown here is derived from an EMBL/GenBank/DDBJ whole genome shotgun (WGS) entry which is preliminary data.</text>
</comment>
<reference evidence="1" key="2">
    <citation type="submission" date="2021-04" db="EMBL/GenBank/DDBJ databases">
        <authorList>
            <person name="Gilroy R."/>
        </authorList>
    </citation>
    <scope>NUCLEOTIDE SEQUENCE</scope>
    <source>
        <strain evidence="1">ChiHjej9B8-1298</strain>
    </source>
</reference>
<sequence length="311" mass="36312">MNRFLKYVAAFSASLLLLAAGMEYMLRQVPNPLRFKQNLLEQHKTEMRTMIIGSSVANCGIDPACYADSTYNLAISGEWMRFNQALFEKYADSLPQLKGLIWGLCFHALWMDDAADVDESSLINHKIYMGICREDDYFHHLELPYLGALSMRKWSKYYIRHKSTITCDSLGLDHGYDLALKEKSWLEEIPEMVRGQHKAMLADKDSTLYRANVRRLHEVARLCHERGIRLHLVMPPVHPEYVRLADRRQWEMIRTAAEGVVRQWDNVTWHDYLSDPRFTDEDFYDGNHLSSDHGAVKFTRILRQDLQQARP</sequence>
<proteinExistence type="predicted"/>
<name>A0A9D2E6E7_9BACE</name>
<evidence type="ECO:0000313" key="1">
    <source>
        <dbReference type="EMBL" id="HIZ32053.1"/>
    </source>
</evidence>